<reference evidence="4" key="2">
    <citation type="submission" date="2020-11" db="EMBL/GenBank/DDBJ databases">
        <authorList>
            <person name="Cecchin M."/>
            <person name="Marcolungo L."/>
            <person name="Rossato M."/>
            <person name="Girolomoni L."/>
            <person name="Cosentino E."/>
            <person name="Cuine S."/>
            <person name="Li-Beisson Y."/>
            <person name="Delledonne M."/>
            <person name="Ballottari M."/>
        </authorList>
    </citation>
    <scope>NUCLEOTIDE SEQUENCE</scope>
    <source>
        <strain evidence="4">211/11P</strain>
        <tissue evidence="4">Whole cell</tissue>
    </source>
</reference>
<dbReference type="PANTHER" id="PTHR24305">
    <property type="entry name" value="CYTOCHROME P450"/>
    <property type="match status" value="1"/>
</dbReference>
<feature type="region of interest" description="Disordered" evidence="3">
    <location>
        <begin position="162"/>
        <end position="215"/>
    </location>
</feature>
<accession>A0A9D4TGE7</accession>
<keyword evidence="2" id="KW-0479">Metal-binding</keyword>
<evidence type="ECO:0000256" key="2">
    <source>
        <dbReference type="PIRSR" id="PIRSR602401-1"/>
    </source>
</evidence>
<comment type="similarity">
    <text evidence="1">Belongs to the cytochrome P450 family.</text>
</comment>
<dbReference type="GO" id="GO:0005506">
    <property type="term" value="F:iron ion binding"/>
    <property type="evidence" value="ECO:0007669"/>
    <property type="project" value="InterPro"/>
</dbReference>
<proteinExistence type="inferred from homology"/>
<feature type="region of interest" description="Disordered" evidence="3">
    <location>
        <begin position="554"/>
        <end position="574"/>
    </location>
</feature>
<dbReference type="GO" id="GO:0016705">
    <property type="term" value="F:oxidoreductase activity, acting on paired donors, with incorporation or reduction of molecular oxygen"/>
    <property type="evidence" value="ECO:0007669"/>
    <property type="project" value="InterPro"/>
</dbReference>
<feature type="binding site" description="axial binding residue" evidence="2">
    <location>
        <position position="505"/>
    </location>
    <ligand>
        <name>heme</name>
        <dbReference type="ChEBI" id="CHEBI:30413"/>
    </ligand>
    <ligandPart>
        <name>Fe</name>
        <dbReference type="ChEBI" id="CHEBI:18248"/>
    </ligandPart>
</feature>
<evidence type="ECO:0000313" key="4">
    <source>
        <dbReference type="EMBL" id="KAI3424890.1"/>
    </source>
</evidence>
<dbReference type="GO" id="GO:0020037">
    <property type="term" value="F:heme binding"/>
    <property type="evidence" value="ECO:0007669"/>
    <property type="project" value="InterPro"/>
</dbReference>
<keyword evidence="5" id="KW-1185">Reference proteome</keyword>
<dbReference type="Proteomes" id="UP001055712">
    <property type="component" value="Unassembled WGS sequence"/>
</dbReference>
<dbReference type="EMBL" id="SIDB01000012">
    <property type="protein sequence ID" value="KAI3424890.1"/>
    <property type="molecule type" value="Genomic_DNA"/>
</dbReference>
<dbReference type="PANTHER" id="PTHR24305:SF166">
    <property type="entry name" value="CYTOCHROME P450 12A4, MITOCHONDRIAL-RELATED"/>
    <property type="match status" value="1"/>
</dbReference>
<sequence>MGLLGCTEMMMDQDHISQIFTQFANQLGGIFFVRVLHVPMVIVADPALWQAALAPGTDLPKAPTVYGTIDQMTSPGGRHPNLLGHGSHSGYWRLVRKGVAPAFSPRNIRAEFPHVLELTEQLSEVLYRAGPQLYLDLDNLLQRESLDVIARIGFAQDFGAIKAYRPPQPPPPQPQQPLQPGTAGVAAAVAGSGGGAPPGRQRGSGRGGGDSTSGIGGGGGAIDANIFAVMQGAGAEVVARLSNPLRFLLRHITADARRGERDLRDMQGRMRLLLAGIQARGPPADTDTSIAAHLLRLRDPSTGKPLDDERLAAEIGLFFFAGFETTGHTMSWTLFLLAQHPEAEAKVCAELDALGLLVTPSRPHPRRLEYKDLSRLRYLGMVVKEAMRLVPVSGGTMRVSPDKPLVLGGHTIPAGVEILLAVHGLMNCEHYWHRPSEFLPERWEEPQAEYWLGGSSSKPGAAHGACASGAEGFEMLEDEEALAAGLDATRPPKRFLPFAAGLRNCIGQNLAKMNAHATLAVLLSRFSFQLPAELMGPGALWDLHANRLTMQPKDGLPMRCIPRPGSRSDEGRSA</sequence>
<dbReference type="GO" id="GO:0004497">
    <property type="term" value="F:monooxygenase activity"/>
    <property type="evidence" value="ECO:0007669"/>
    <property type="project" value="InterPro"/>
</dbReference>
<dbReference type="SUPFAM" id="SSF48264">
    <property type="entry name" value="Cytochrome P450"/>
    <property type="match status" value="1"/>
</dbReference>
<organism evidence="4 5">
    <name type="scientific">Chlorella vulgaris</name>
    <name type="common">Green alga</name>
    <dbReference type="NCBI Taxonomy" id="3077"/>
    <lineage>
        <taxon>Eukaryota</taxon>
        <taxon>Viridiplantae</taxon>
        <taxon>Chlorophyta</taxon>
        <taxon>core chlorophytes</taxon>
        <taxon>Trebouxiophyceae</taxon>
        <taxon>Chlorellales</taxon>
        <taxon>Chlorellaceae</taxon>
        <taxon>Chlorella clade</taxon>
        <taxon>Chlorella</taxon>
    </lineage>
</organism>
<dbReference type="OrthoDB" id="548633at2759"/>
<dbReference type="InterPro" id="IPR001128">
    <property type="entry name" value="Cyt_P450"/>
</dbReference>
<keyword evidence="2" id="KW-0408">Iron</keyword>
<protein>
    <recommendedName>
        <fullName evidence="6">Cytochrome P450</fullName>
    </recommendedName>
</protein>
<feature type="compositionally biased region" description="Pro residues" evidence="3">
    <location>
        <begin position="166"/>
        <end position="177"/>
    </location>
</feature>
<feature type="compositionally biased region" description="Gly residues" evidence="3">
    <location>
        <begin position="191"/>
        <end position="215"/>
    </location>
</feature>
<reference evidence="4" key="1">
    <citation type="journal article" date="2019" name="Plant J.">
        <title>Chlorella vulgaris genome assembly and annotation reveals the molecular basis for metabolic acclimation to high light conditions.</title>
        <authorList>
            <person name="Cecchin M."/>
            <person name="Marcolungo L."/>
            <person name="Rossato M."/>
            <person name="Girolomoni L."/>
            <person name="Cosentino E."/>
            <person name="Cuine S."/>
            <person name="Li-Beisson Y."/>
            <person name="Delledonne M."/>
            <person name="Ballottari M."/>
        </authorList>
    </citation>
    <scope>NUCLEOTIDE SEQUENCE</scope>
    <source>
        <strain evidence="4">211/11P</strain>
    </source>
</reference>
<dbReference type="Pfam" id="PF00067">
    <property type="entry name" value="p450"/>
    <property type="match status" value="2"/>
</dbReference>
<dbReference type="InterPro" id="IPR036396">
    <property type="entry name" value="Cyt_P450_sf"/>
</dbReference>
<dbReference type="InterPro" id="IPR050121">
    <property type="entry name" value="Cytochrome_P450_monoxygenase"/>
</dbReference>
<gene>
    <name evidence="4" type="ORF">D9Q98_008274</name>
</gene>
<dbReference type="AlphaFoldDB" id="A0A9D4TGE7"/>
<evidence type="ECO:0000256" key="1">
    <source>
        <dbReference type="ARBA" id="ARBA00010617"/>
    </source>
</evidence>
<dbReference type="PRINTS" id="PR00385">
    <property type="entry name" value="P450"/>
</dbReference>
<evidence type="ECO:0000313" key="5">
    <source>
        <dbReference type="Proteomes" id="UP001055712"/>
    </source>
</evidence>
<comment type="caution">
    <text evidence="4">The sequence shown here is derived from an EMBL/GenBank/DDBJ whole genome shotgun (WGS) entry which is preliminary data.</text>
</comment>
<dbReference type="InterPro" id="IPR002401">
    <property type="entry name" value="Cyt_P450_E_grp-I"/>
</dbReference>
<feature type="compositionally biased region" description="Low complexity" evidence="3">
    <location>
        <begin position="178"/>
        <end position="190"/>
    </location>
</feature>
<evidence type="ECO:0008006" key="6">
    <source>
        <dbReference type="Google" id="ProtNLM"/>
    </source>
</evidence>
<keyword evidence="2" id="KW-0349">Heme</keyword>
<name>A0A9D4TGE7_CHLVU</name>
<evidence type="ECO:0000256" key="3">
    <source>
        <dbReference type="SAM" id="MobiDB-lite"/>
    </source>
</evidence>
<dbReference type="PRINTS" id="PR00463">
    <property type="entry name" value="EP450I"/>
</dbReference>
<dbReference type="Gene3D" id="1.10.630.10">
    <property type="entry name" value="Cytochrome P450"/>
    <property type="match status" value="1"/>
</dbReference>
<comment type="cofactor">
    <cofactor evidence="2">
        <name>heme</name>
        <dbReference type="ChEBI" id="CHEBI:30413"/>
    </cofactor>
</comment>